<evidence type="ECO:0000313" key="1">
    <source>
        <dbReference type="EMBL" id="KAK0740587.1"/>
    </source>
</evidence>
<protein>
    <submittedName>
        <fullName evidence="1">Uncharacterized protein</fullName>
    </submittedName>
</protein>
<dbReference type="AlphaFoldDB" id="A0AA40EJP9"/>
<dbReference type="Proteomes" id="UP001172155">
    <property type="component" value="Unassembled WGS sequence"/>
</dbReference>
<sequence>MFLPRRRDTRKIAYLSMLKSHARSISNVDIACLGRDISSDYHKADDVNVDSLHNSPAIHDAMDVEDAATGRDEKHPVCEGPIDDGDVPSNPFQAKLHRLFSFIHSKCVDAELIKGVHVSSSQTPQPAWTFQPVASSATAGLGVISLCRPYCWQVVIDVVVIDVVVIDVVVLHLPGKNVRWR</sequence>
<comment type="caution">
    <text evidence="1">The sequence shown here is derived from an EMBL/GenBank/DDBJ whole genome shotgun (WGS) entry which is preliminary data.</text>
</comment>
<dbReference type="EMBL" id="JAUKUD010000006">
    <property type="protein sequence ID" value="KAK0740587.1"/>
    <property type="molecule type" value="Genomic_DNA"/>
</dbReference>
<organism evidence="1 2">
    <name type="scientific">Schizothecium vesticola</name>
    <dbReference type="NCBI Taxonomy" id="314040"/>
    <lineage>
        <taxon>Eukaryota</taxon>
        <taxon>Fungi</taxon>
        <taxon>Dikarya</taxon>
        <taxon>Ascomycota</taxon>
        <taxon>Pezizomycotina</taxon>
        <taxon>Sordariomycetes</taxon>
        <taxon>Sordariomycetidae</taxon>
        <taxon>Sordariales</taxon>
        <taxon>Schizotheciaceae</taxon>
        <taxon>Schizothecium</taxon>
    </lineage>
</organism>
<reference evidence="1" key="1">
    <citation type="submission" date="2023-06" db="EMBL/GenBank/DDBJ databases">
        <title>Genome-scale phylogeny and comparative genomics of the fungal order Sordariales.</title>
        <authorList>
            <consortium name="Lawrence Berkeley National Laboratory"/>
            <person name="Hensen N."/>
            <person name="Bonometti L."/>
            <person name="Westerberg I."/>
            <person name="Brannstrom I.O."/>
            <person name="Guillou S."/>
            <person name="Cros-Aarteil S."/>
            <person name="Calhoun S."/>
            <person name="Haridas S."/>
            <person name="Kuo A."/>
            <person name="Mondo S."/>
            <person name="Pangilinan J."/>
            <person name="Riley R."/>
            <person name="LaButti K."/>
            <person name="Andreopoulos B."/>
            <person name="Lipzen A."/>
            <person name="Chen C."/>
            <person name="Yanf M."/>
            <person name="Daum C."/>
            <person name="Ng V."/>
            <person name="Clum A."/>
            <person name="Steindorff A."/>
            <person name="Ohm R."/>
            <person name="Martin F."/>
            <person name="Silar P."/>
            <person name="Natvig D."/>
            <person name="Lalanne C."/>
            <person name="Gautier V."/>
            <person name="Ament-velasquez S.L."/>
            <person name="Kruys A."/>
            <person name="Hutchinson M.I."/>
            <person name="Powell A.J."/>
            <person name="Barry K."/>
            <person name="Miller A.N."/>
            <person name="Grigoriev I.V."/>
            <person name="Debuchy R."/>
            <person name="Gladieux P."/>
            <person name="Thoren M.H."/>
            <person name="Johannesson H."/>
        </authorList>
    </citation>
    <scope>NUCLEOTIDE SEQUENCE</scope>
    <source>
        <strain evidence="1">SMH3187-1</strain>
    </source>
</reference>
<gene>
    <name evidence="1" type="ORF">B0T18DRAFT_393371</name>
</gene>
<name>A0AA40EJP9_9PEZI</name>
<accession>A0AA40EJP9</accession>
<keyword evidence="2" id="KW-1185">Reference proteome</keyword>
<proteinExistence type="predicted"/>
<evidence type="ECO:0000313" key="2">
    <source>
        <dbReference type="Proteomes" id="UP001172155"/>
    </source>
</evidence>